<feature type="region of interest" description="Disordered" evidence="1">
    <location>
        <begin position="215"/>
        <end position="237"/>
    </location>
</feature>
<dbReference type="RefSeq" id="XP_020899750.1">
    <property type="nucleotide sequence ID" value="XM_021044091.2"/>
</dbReference>
<reference evidence="2" key="1">
    <citation type="submission" date="2022-11" db="UniProtKB">
        <authorList>
            <consortium name="EnsemblMetazoa"/>
        </authorList>
    </citation>
    <scope>IDENTIFICATION</scope>
</reference>
<dbReference type="EnsemblMetazoa" id="XM_021044091.2">
    <property type="protein sequence ID" value="XP_020899750.1"/>
    <property type="gene ID" value="LOC110238417"/>
</dbReference>
<evidence type="ECO:0000313" key="2">
    <source>
        <dbReference type="EnsemblMetazoa" id="XP_020899750.1"/>
    </source>
</evidence>
<organism evidence="2 3">
    <name type="scientific">Exaiptasia diaphana</name>
    <name type="common">Tropical sea anemone</name>
    <name type="synonym">Aiptasia pulchella</name>
    <dbReference type="NCBI Taxonomy" id="2652724"/>
    <lineage>
        <taxon>Eukaryota</taxon>
        <taxon>Metazoa</taxon>
        <taxon>Cnidaria</taxon>
        <taxon>Anthozoa</taxon>
        <taxon>Hexacorallia</taxon>
        <taxon>Actiniaria</taxon>
        <taxon>Aiptasiidae</taxon>
        <taxon>Exaiptasia</taxon>
    </lineage>
</organism>
<dbReference type="OMA" id="NCAFLRI"/>
<dbReference type="KEGG" id="epa:110238417"/>
<dbReference type="OrthoDB" id="5962590at2759"/>
<evidence type="ECO:0000256" key="1">
    <source>
        <dbReference type="SAM" id="MobiDB-lite"/>
    </source>
</evidence>
<proteinExistence type="predicted"/>
<keyword evidence="3" id="KW-1185">Reference proteome</keyword>
<name>A0A913X6K5_EXADI</name>
<protein>
    <submittedName>
        <fullName evidence="2">Uncharacterized protein</fullName>
    </submittedName>
</protein>
<evidence type="ECO:0000313" key="3">
    <source>
        <dbReference type="Proteomes" id="UP000887567"/>
    </source>
</evidence>
<sequence length="237" mass="26053">MGAAISDIQKSSNEEVKEQIALMLEMASAIMKGETASLEGKAFKDKSLPIVAVVDQKRSSSMNASAEASNLGGKVENTLNKLFSGNVLGALKTAITSGLTLFLGKATEGRSEANQFHVVYQNCAFLRIDIYFYKYVFSSQAVKEVTSDLFCYVSQVGVIDPRKMHSQVVLYELAKSLPLENIEEAKKQMLAETEFAGDLYDNIKRLAGYALEGKKGGRRPLLKSGEDHEQTEDDEEF</sequence>
<dbReference type="GeneID" id="110238417"/>
<accession>A0A913X6K5</accession>
<dbReference type="Proteomes" id="UP000887567">
    <property type="component" value="Unplaced"/>
</dbReference>
<dbReference type="AlphaFoldDB" id="A0A913X6K5"/>